<feature type="domain" description="Alcohol dehydrogenase-like N-terminal" evidence="1">
    <location>
        <begin position="31"/>
        <end position="84"/>
    </location>
</feature>
<dbReference type="Gene3D" id="3.90.180.10">
    <property type="entry name" value="Medium-chain alcohol dehydrogenases, catalytic domain"/>
    <property type="match status" value="1"/>
</dbReference>
<proteinExistence type="predicted"/>
<dbReference type="EMBL" id="ML769881">
    <property type="protein sequence ID" value="KAE9386409.1"/>
    <property type="molecule type" value="Genomic_DNA"/>
</dbReference>
<dbReference type="InterPro" id="IPR047122">
    <property type="entry name" value="Trans-enoyl_RdTase-like"/>
</dbReference>
<evidence type="ECO:0000313" key="3">
    <source>
        <dbReference type="Proteomes" id="UP000799118"/>
    </source>
</evidence>
<dbReference type="InterPro" id="IPR011032">
    <property type="entry name" value="GroES-like_sf"/>
</dbReference>
<dbReference type="PANTHER" id="PTHR45348:SF2">
    <property type="entry name" value="ZINC-TYPE ALCOHOL DEHYDROGENASE-LIKE PROTEIN C2E1P3.01"/>
    <property type="match status" value="1"/>
</dbReference>
<dbReference type="GO" id="GO:0016651">
    <property type="term" value="F:oxidoreductase activity, acting on NAD(P)H"/>
    <property type="evidence" value="ECO:0007669"/>
    <property type="project" value="InterPro"/>
</dbReference>
<sequence>MTTTIPINIRAVQVQPNKTVKVISIPFGQDELIRVRAVALNPTDWKHGLSDWGTPGSILGSDCAGDVLQVGSAVKHLKVGECVAGFM</sequence>
<protein>
    <recommendedName>
        <fullName evidence="1">Alcohol dehydrogenase-like N-terminal domain-containing protein</fullName>
    </recommendedName>
</protein>
<evidence type="ECO:0000259" key="1">
    <source>
        <dbReference type="Pfam" id="PF08240"/>
    </source>
</evidence>
<name>A0A6A4GKZ9_9AGAR</name>
<dbReference type="SUPFAM" id="SSF50129">
    <property type="entry name" value="GroES-like"/>
    <property type="match status" value="1"/>
</dbReference>
<accession>A0A6A4GKZ9</accession>
<organism evidence="2 3">
    <name type="scientific">Gymnopus androsaceus JB14</name>
    <dbReference type="NCBI Taxonomy" id="1447944"/>
    <lineage>
        <taxon>Eukaryota</taxon>
        <taxon>Fungi</taxon>
        <taxon>Dikarya</taxon>
        <taxon>Basidiomycota</taxon>
        <taxon>Agaricomycotina</taxon>
        <taxon>Agaricomycetes</taxon>
        <taxon>Agaricomycetidae</taxon>
        <taxon>Agaricales</taxon>
        <taxon>Marasmiineae</taxon>
        <taxon>Omphalotaceae</taxon>
        <taxon>Gymnopus</taxon>
    </lineage>
</organism>
<dbReference type="Pfam" id="PF08240">
    <property type="entry name" value="ADH_N"/>
    <property type="match status" value="1"/>
</dbReference>
<keyword evidence="3" id="KW-1185">Reference proteome</keyword>
<evidence type="ECO:0000313" key="2">
    <source>
        <dbReference type="EMBL" id="KAE9386409.1"/>
    </source>
</evidence>
<gene>
    <name evidence="2" type="ORF">BT96DRAFT_1006107</name>
</gene>
<dbReference type="InterPro" id="IPR013154">
    <property type="entry name" value="ADH-like_N"/>
</dbReference>
<dbReference type="AlphaFoldDB" id="A0A6A4GKZ9"/>
<reference evidence="2" key="1">
    <citation type="journal article" date="2019" name="Environ. Microbiol.">
        <title>Fungal ecological strategies reflected in gene transcription - a case study of two litter decomposers.</title>
        <authorList>
            <person name="Barbi F."/>
            <person name="Kohler A."/>
            <person name="Barry K."/>
            <person name="Baskaran P."/>
            <person name="Daum C."/>
            <person name="Fauchery L."/>
            <person name="Ihrmark K."/>
            <person name="Kuo A."/>
            <person name="LaButti K."/>
            <person name="Lipzen A."/>
            <person name="Morin E."/>
            <person name="Grigoriev I.V."/>
            <person name="Henrissat B."/>
            <person name="Lindahl B."/>
            <person name="Martin F."/>
        </authorList>
    </citation>
    <scope>NUCLEOTIDE SEQUENCE</scope>
    <source>
        <strain evidence="2">JB14</strain>
    </source>
</reference>
<dbReference type="Proteomes" id="UP000799118">
    <property type="component" value="Unassembled WGS sequence"/>
</dbReference>
<dbReference type="PANTHER" id="PTHR45348">
    <property type="entry name" value="HYPOTHETICAL OXIDOREDUCTASE (EUROFUNG)"/>
    <property type="match status" value="1"/>
</dbReference>
<dbReference type="OrthoDB" id="3233595at2759"/>